<keyword evidence="1" id="KW-0677">Repeat</keyword>
<protein>
    <submittedName>
        <fullName evidence="6">TPR domain protein</fullName>
    </submittedName>
</protein>
<dbReference type="PROSITE" id="PS50005">
    <property type="entry name" value="TPR"/>
    <property type="match status" value="1"/>
</dbReference>
<evidence type="ECO:0000256" key="2">
    <source>
        <dbReference type="ARBA" id="ARBA00022803"/>
    </source>
</evidence>
<dbReference type="EMBL" id="BLAY01000011">
    <property type="protein sequence ID" value="GET36336.1"/>
    <property type="molecule type" value="Genomic_DNA"/>
</dbReference>
<dbReference type="AlphaFoldDB" id="A0AAV3X525"/>
<evidence type="ECO:0000256" key="4">
    <source>
        <dbReference type="SAM" id="MobiDB-lite"/>
    </source>
</evidence>
<evidence type="ECO:0000256" key="1">
    <source>
        <dbReference type="ARBA" id="ARBA00022737"/>
    </source>
</evidence>
<feature type="compositionally biased region" description="Polar residues" evidence="4">
    <location>
        <begin position="1"/>
        <end position="14"/>
    </location>
</feature>
<dbReference type="RefSeq" id="WP_226575724.1">
    <property type="nucleotide sequence ID" value="NZ_BLAY01000011.1"/>
</dbReference>
<dbReference type="SMART" id="SM00028">
    <property type="entry name" value="TPR"/>
    <property type="match status" value="5"/>
</dbReference>
<proteinExistence type="predicted"/>
<comment type="caution">
    <text evidence="6">The sequence shown here is derived from an EMBL/GenBank/DDBJ whole genome shotgun (WGS) entry which is preliminary data.</text>
</comment>
<evidence type="ECO:0000313" key="6">
    <source>
        <dbReference type="EMBL" id="GET36336.1"/>
    </source>
</evidence>
<sequence>MARQSFSTLQQETPENPGIASSAFPLPGGGITLLILGIIIGWLVVRDRNSPIMPDPNHGNQPHFTQALQWIAYSKALEKSQQYEQAIAAYDRGLTDFPHDFRLWHERGLLLAKLQLFEAALESYNRAYELKPNQPDLAHERGDALLQLKRYKEANASFDICLRYFPYSAHILADKGYALYCLAQYEAALKVLNQALNNATHDRNTSAYARFYQIESLIELGQFDAALQSSQQAMKLYPNELLKEQQKKLLSM</sequence>
<evidence type="ECO:0000256" key="5">
    <source>
        <dbReference type="SAM" id="Phobius"/>
    </source>
</evidence>
<keyword evidence="5" id="KW-0472">Membrane</keyword>
<name>A0AAV3X525_9CYAN</name>
<dbReference type="Gene3D" id="1.25.40.10">
    <property type="entry name" value="Tetratricopeptide repeat domain"/>
    <property type="match status" value="1"/>
</dbReference>
<dbReference type="InterPro" id="IPR019734">
    <property type="entry name" value="TPR_rpt"/>
</dbReference>
<keyword evidence="7" id="KW-1185">Reference proteome</keyword>
<evidence type="ECO:0000313" key="7">
    <source>
        <dbReference type="Proteomes" id="UP001050975"/>
    </source>
</evidence>
<keyword evidence="2 3" id="KW-0802">TPR repeat</keyword>
<feature type="region of interest" description="Disordered" evidence="4">
    <location>
        <begin position="1"/>
        <end position="21"/>
    </location>
</feature>
<gene>
    <name evidence="6" type="ORF">MiSe_10840</name>
</gene>
<accession>A0AAV3X525</accession>
<dbReference type="PANTHER" id="PTHR44943">
    <property type="entry name" value="CELLULOSE SYNTHASE OPERON PROTEIN C"/>
    <property type="match status" value="1"/>
</dbReference>
<dbReference type="PANTHER" id="PTHR44943:SF4">
    <property type="entry name" value="TPR REPEAT-CONTAINING PROTEIN MJ0798"/>
    <property type="match status" value="1"/>
</dbReference>
<dbReference type="Pfam" id="PF13432">
    <property type="entry name" value="TPR_16"/>
    <property type="match status" value="2"/>
</dbReference>
<dbReference type="InterPro" id="IPR011990">
    <property type="entry name" value="TPR-like_helical_dom_sf"/>
</dbReference>
<dbReference type="SUPFAM" id="SSF48452">
    <property type="entry name" value="TPR-like"/>
    <property type="match status" value="1"/>
</dbReference>
<keyword evidence="5" id="KW-0812">Transmembrane</keyword>
<evidence type="ECO:0000256" key="3">
    <source>
        <dbReference type="PROSITE-ProRule" id="PRU00339"/>
    </source>
</evidence>
<dbReference type="InterPro" id="IPR051685">
    <property type="entry name" value="Ycf3/AcsC/BcsC/TPR_MFPF"/>
</dbReference>
<reference evidence="6" key="1">
    <citation type="submission" date="2019-10" db="EMBL/GenBank/DDBJ databases">
        <title>Draft genome sequece of Microseira wollei NIES-4236.</title>
        <authorList>
            <person name="Yamaguchi H."/>
            <person name="Suzuki S."/>
            <person name="Kawachi M."/>
        </authorList>
    </citation>
    <scope>NUCLEOTIDE SEQUENCE</scope>
    <source>
        <strain evidence="6">NIES-4236</strain>
    </source>
</reference>
<organism evidence="6 7">
    <name type="scientific">Microseira wollei NIES-4236</name>
    <dbReference type="NCBI Taxonomy" id="2530354"/>
    <lineage>
        <taxon>Bacteria</taxon>
        <taxon>Bacillati</taxon>
        <taxon>Cyanobacteriota</taxon>
        <taxon>Cyanophyceae</taxon>
        <taxon>Oscillatoriophycideae</taxon>
        <taxon>Aerosakkonematales</taxon>
        <taxon>Aerosakkonemataceae</taxon>
        <taxon>Microseira</taxon>
    </lineage>
</organism>
<dbReference type="Proteomes" id="UP001050975">
    <property type="component" value="Unassembled WGS sequence"/>
</dbReference>
<feature type="repeat" description="TPR" evidence="3">
    <location>
        <begin position="101"/>
        <end position="134"/>
    </location>
</feature>
<feature type="transmembrane region" description="Helical" evidence="5">
    <location>
        <begin position="24"/>
        <end position="45"/>
    </location>
</feature>
<keyword evidence="5" id="KW-1133">Transmembrane helix</keyword>